<keyword evidence="3 5" id="KW-1133">Transmembrane helix</keyword>
<reference evidence="7" key="1">
    <citation type="submission" date="2016-10" db="EMBL/GenBank/DDBJ databases">
        <authorList>
            <person name="Varghese N."/>
            <person name="Submissions S."/>
        </authorList>
    </citation>
    <scope>NUCLEOTIDE SEQUENCE [LARGE SCALE GENOMIC DNA]</scope>
    <source>
        <strain evidence="7">DSM 16089</strain>
    </source>
</reference>
<organism evidence="6 7">
    <name type="scientific">Microbacterium hydrocarbonoxydans</name>
    <dbReference type="NCBI Taxonomy" id="273678"/>
    <lineage>
        <taxon>Bacteria</taxon>
        <taxon>Bacillati</taxon>
        <taxon>Actinomycetota</taxon>
        <taxon>Actinomycetes</taxon>
        <taxon>Micrococcales</taxon>
        <taxon>Microbacteriaceae</taxon>
        <taxon>Microbacterium</taxon>
    </lineage>
</organism>
<feature type="transmembrane region" description="Helical" evidence="5">
    <location>
        <begin position="185"/>
        <end position="207"/>
    </location>
</feature>
<feature type="transmembrane region" description="Helical" evidence="5">
    <location>
        <begin position="46"/>
        <end position="66"/>
    </location>
</feature>
<gene>
    <name evidence="6" type="ORF">SAMN04489807_1855</name>
</gene>
<keyword evidence="6" id="KW-0808">Transferase</keyword>
<protein>
    <submittedName>
        <fullName evidence="6">Protein-S-isoprenylcysteine O-methyltransferase Ste14</fullName>
    </submittedName>
</protein>
<name>A0A1H4LNF2_9MICO</name>
<feature type="transmembrane region" description="Helical" evidence="5">
    <location>
        <begin position="239"/>
        <end position="265"/>
    </location>
</feature>
<keyword evidence="7" id="KW-1185">Reference proteome</keyword>
<dbReference type="OrthoDB" id="941586at2"/>
<dbReference type="GO" id="GO:0032259">
    <property type="term" value="P:methylation"/>
    <property type="evidence" value="ECO:0007669"/>
    <property type="project" value="UniProtKB-KW"/>
</dbReference>
<keyword evidence="6" id="KW-0489">Methyltransferase</keyword>
<dbReference type="InterPro" id="IPR007318">
    <property type="entry name" value="Phopholipid_MeTrfase"/>
</dbReference>
<proteinExistence type="predicted"/>
<comment type="subcellular location">
    <subcellularLocation>
        <location evidence="1">Endomembrane system</location>
        <topology evidence="1">Multi-pass membrane protein</topology>
    </subcellularLocation>
</comment>
<evidence type="ECO:0000256" key="1">
    <source>
        <dbReference type="ARBA" id="ARBA00004127"/>
    </source>
</evidence>
<evidence type="ECO:0000313" key="7">
    <source>
        <dbReference type="Proteomes" id="UP000183750"/>
    </source>
</evidence>
<evidence type="ECO:0000256" key="2">
    <source>
        <dbReference type="ARBA" id="ARBA00022692"/>
    </source>
</evidence>
<evidence type="ECO:0000256" key="4">
    <source>
        <dbReference type="ARBA" id="ARBA00023136"/>
    </source>
</evidence>
<keyword evidence="4 5" id="KW-0472">Membrane</keyword>
<feature type="transmembrane region" description="Helical" evidence="5">
    <location>
        <begin position="156"/>
        <end position="173"/>
    </location>
</feature>
<sequence length="311" mass="32956">MPVIAGIPITPATARLYFAVQAVAGAMWWILVPLSDDVRRVTLGDLPAGLVAAFDLPFFVAASALIAAGARWAIWVAVPWTTIVAVGMAVYATMTGLAGWGALAMVVAAGASIAAGIVLLCGRAPVEWLVTGPLAFRPAARVGTRALLARTGLQTLFFWGTFLLVIPLVVSFVEARWSLRIEVPLVVHLAGGALLTTATALGIWSAVSMSVDGDGTPLPSQMARRLVISGPYRYVRNPMAVAGIAQGISVGLILGSWLVVAYSLFGSVLWNSVVRPLEEADLEERFGSEFVEYSRRVSCWVPVRPAAFRAL</sequence>
<evidence type="ECO:0000313" key="6">
    <source>
        <dbReference type="EMBL" id="SEB72299.1"/>
    </source>
</evidence>
<accession>A0A1H4LNF2</accession>
<feature type="transmembrane region" description="Helical" evidence="5">
    <location>
        <begin position="16"/>
        <end position="34"/>
    </location>
</feature>
<evidence type="ECO:0000256" key="5">
    <source>
        <dbReference type="SAM" id="Phobius"/>
    </source>
</evidence>
<feature type="transmembrane region" description="Helical" evidence="5">
    <location>
        <begin position="72"/>
        <end position="93"/>
    </location>
</feature>
<dbReference type="Pfam" id="PF04191">
    <property type="entry name" value="PEMT"/>
    <property type="match status" value="1"/>
</dbReference>
<keyword evidence="2 5" id="KW-0812">Transmembrane</keyword>
<dbReference type="GO" id="GO:0012505">
    <property type="term" value="C:endomembrane system"/>
    <property type="evidence" value="ECO:0007669"/>
    <property type="project" value="UniProtKB-SubCell"/>
</dbReference>
<dbReference type="AlphaFoldDB" id="A0A1H4LNF2"/>
<evidence type="ECO:0000256" key="3">
    <source>
        <dbReference type="ARBA" id="ARBA00022989"/>
    </source>
</evidence>
<dbReference type="Proteomes" id="UP000183750">
    <property type="component" value="Unassembled WGS sequence"/>
</dbReference>
<dbReference type="EMBL" id="FNSQ01000005">
    <property type="protein sequence ID" value="SEB72299.1"/>
    <property type="molecule type" value="Genomic_DNA"/>
</dbReference>
<dbReference type="Gene3D" id="1.20.120.1630">
    <property type="match status" value="1"/>
</dbReference>
<feature type="transmembrane region" description="Helical" evidence="5">
    <location>
        <begin position="100"/>
        <end position="120"/>
    </location>
</feature>
<dbReference type="GO" id="GO:0008168">
    <property type="term" value="F:methyltransferase activity"/>
    <property type="evidence" value="ECO:0007669"/>
    <property type="project" value="UniProtKB-KW"/>
</dbReference>
<dbReference type="RefSeq" id="WP_060928134.1">
    <property type="nucleotide sequence ID" value="NZ_FNSQ01000005.1"/>
</dbReference>